<dbReference type="InterPro" id="IPR004948">
    <property type="entry name" value="Nuc-triphosphatase_THEP1"/>
</dbReference>
<reference evidence="4 5" key="1">
    <citation type="submission" date="2014-07" db="EMBL/GenBank/DDBJ databases">
        <title>Draft genome of Clostridium celerecrescens 152B isolated from sediments associated with methane hydrate from Krishna Godavari basin.</title>
        <authorList>
            <person name="Honkalas V.S."/>
            <person name="Dabir A.P."/>
            <person name="Arora P."/>
            <person name="Dhakephalkar P.K."/>
        </authorList>
    </citation>
    <scope>NUCLEOTIDE SEQUENCE [LARGE SCALE GENOMIC DNA]</scope>
    <source>
        <strain evidence="4 5">152B</strain>
    </source>
</reference>
<comment type="caution">
    <text evidence="4">The sequence shown here is derived from an EMBL/GenBank/DDBJ whole genome shotgun (WGS) entry which is preliminary data.</text>
</comment>
<dbReference type="GO" id="GO:0017111">
    <property type="term" value="F:ribonucleoside triphosphate phosphatase activity"/>
    <property type="evidence" value="ECO:0007669"/>
    <property type="project" value="InterPro"/>
</dbReference>
<dbReference type="EMBL" id="JPME01000020">
    <property type="protein sequence ID" value="KEZ89098.1"/>
    <property type="molecule type" value="Genomic_DNA"/>
</dbReference>
<dbReference type="PANTHER" id="PTHR43146">
    <property type="entry name" value="CANCER-RELATED NUCLEOSIDE-TRIPHOSPHATASE"/>
    <property type="match status" value="1"/>
</dbReference>
<evidence type="ECO:0000313" key="4">
    <source>
        <dbReference type="EMBL" id="KEZ89098.1"/>
    </source>
</evidence>
<evidence type="ECO:0000256" key="3">
    <source>
        <dbReference type="ARBA" id="ARBA00022840"/>
    </source>
</evidence>
<keyword evidence="1" id="KW-0547">Nucleotide-binding</keyword>
<dbReference type="InterPro" id="IPR027417">
    <property type="entry name" value="P-loop_NTPase"/>
</dbReference>
<sequence length="212" mass="24454">MGKFLFLKGDSGEGKTTLLFECLKPWHKIMGGFYSQRLLNEDGMTMGFRMVPADEEWIPAAAYKKGLSNIFIQRTEHGFQKNLQFFKTDGMEILRSSAQSRLCLLDEIGGVELFAPEFMEEVLCRIDSQIPCIGVLKSHKNLQSMRTRVPTEPDPDKLLRELEEKLEKRSNGRILTFDREKKEHIRAEIKEFLRECTEKEGKEPHDGKGLDL</sequence>
<dbReference type="RefSeq" id="WP_038283013.1">
    <property type="nucleotide sequence ID" value="NZ_JPME01000020.1"/>
</dbReference>
<keyword evidence="3" id="KW-0067">ATP-binding</keyword>
<evidence type="ECO:0000313" key="5">
    <source>
        <dbReference type="Proteomes" id="UP000028525"/>
    </source>
</evidence>
<dbReference type="STRING" id="29354.IO98_16745"/>
<evidence type="ECO:0008006" key="6">
    <source>
        <dbReference type="Google" id="ProtNLM"/>
    </source>
</evidence>
<keyword evidence="5" id="KW-1185">Reference proteome</keyword>
<dbReference type="SUPFAM" id="SSF52540">
    <property type="entry name" value="P-loop containing nucleoside triphosphate hydrolases"/>
    <property type="match status" value="1"/>
</dbReference>
<keyword evidence="2" id="KW-0378">Hydrolase</keyword>
<name>A0A084JJG4_9FIRM</name>
<dbReference type="Proteomes" id="UP000028525">
    <property type="component" value="Unassembled WGS sequence"/>
</dbReference>
<protein>
    <recommendedName>
        <fullName evidence="6">Nucleotide kinase</fullName>
    </recommendedName>
</protein>
<organism evidence="4 5">
    <name type="scientific">Lacrimispora celerecrescens</name>
    <dbReference type="NCBI Taxonomy" id="29354"/>
    <lineage>
        <taxon>Bacteria</taxon>
        <taxon>Bacillati</taxon>
        <taxon>Bacillota</taxon>
        <taxon>Clostridia</taxon>
        <taxon>Lachnospirales</taxon>
        <taxon>Lachnospiraceae</taxon>
        <taxon>Lacrimispora</taxon>
    </lineage>
</organism>
<dbReference type="GO" id="GO:0005524">
    <property type="term" value="F:ATP binding"/>
    <property type="evidence" value="ECO:0007669"/>
    <property type="project" value="UniProtKB-KW"/>
</dbReference>
<evidence type="ECO:0000256" key="2">
    <source>
        <dbReference type="ARBA" id="ARBA00022801"/>
    </source>
</evidence>
<proteinExistence type="predicted"/>
<accession>A0A084JJG4</accession>
<dbReference type="Pfam" id="PF03266">
    <property type="entry name" value="NTPase_1"/>
    <property type="match status" value="1"/>
</dbReference>
<dbReference type="Gene3D" id="3.40.50.300">
    <property type="entry name" value="P-loop containing nucleotide triphosphate hydrolases"/>
    <property type="match status" value="1"/>
</dbReference>
<evidence type="ECO:0000256" key="1">
    <source>
        <dbReference type="ARBA" id="ARBA00022741"/>
    </source>
</evidence>
<dbReference type="AlphaFoldDB" id="A0A084JJG4"/>
<gene>
    <name evidence="4" type="ORF">IO98_16745</name>
</gene>
<dbReference type="OrthoDB" id="47144at2"/>
<dbReference type="PANTHER" id="PTHR43146:SF1">
    <property type="entry name" value="CANCER-RELATED NUCLEOSIDE-TRIPHOSPHATASE"/>
    <property type="match status" value="1"/>
</dbReference>